<gene>
    <name evidence="2" type="ORF">FSB_LOCUS3397</name>
</gene>
<sequence>MMVSNLQLLRLGLIYVNPSQREGLAFEAFESFNEVMIAKLAWWVLSRRDSFCVQVLRAKYKVGCNWLLKNPSKNASFVWRGIEGARSLLARGACRLVGSGNDILVWGDPWIPDLPNFIPQPRNPNQDMQCLVVAQLMKEDKSGWNEEQLHLLFDDAMVSTIKNIPRWCVGQEDNGFGTIGNPVMGRIWKAFIHERLKMHLWRIASNLLPTKDSLARYVPDIDTTCGLCTDVSVEEMLRKLSCLSLEYQKRAVSPNPNMETSGIEVWNRPRQGCIKFNWDAAIGDLEVEMTCFESDSKLVIEAASRN</sequence>
<dbReference type="InterPro" id="IPR026960">
    <property type="entry name" value="RVT-Znf"/>
</dbReference>
<dbReference type="AlphaFoldDB" id="A0A2N9EL50"/>
<accession>A0A2N9EL50</accession>
<evidence type="ECO:0000259" key="1">
    <source>
        <dbReference type="Pfam" id="PF13966"/>
    </source>
</evidence>
<evidence type="ECO:0000313" key="2">
    <source>
        <dbReference type="EMBL" id="SPC75515.1"/>
    </source>
</evidence>
<feature type="domain" description="Reverse transcriptase zinc-binding" evidence="1">
    <location>
        <begin position="183"/>
        <end position="234"/>
    </location>
</feature>
<dbReference type="EMBL" id="OIVN01000164">
    <property type="protein sequence ID" value="SPC75515.1"/>
    <property type="molecule type" value="Genomic_DNA"/>
</dbReference>
<protein>
    <recommendedName>
        <fullName evidence="1">Reverse transcriptase zinc-binding domain-containing protein</fullName>
    </recommendedName>
</protein>
<reference evidence="2" key="1">
    <citation type="submission" date="2018-02" db="EMBL/GenBank/DDBJ databases">
        <authorList>
            <person name="Cohen D.B."/>
            <person name="Kent A.D."/>
        </authorList>
    </citation>
    <scope>NUCLEOTIDE SEQUENCE</scope>
</reference>
<organism evidence="2">
    <name type="scientific">Fagus sylvatica</name>
    <name type="common">Beechnut</name>
    <dbReference type="NCBI Taxonomy" id="28930"/>
    <lineage>
        <taxon>Eukaryota</taxon>
        <taxon>Viridiplantae</taxon>
        <taxon>Streptophyta</taxon>
        <taxon>Embryophyta</taxon>
        <taxon>Tracheophyta</taxon>
        <taxon>Spermatophyta</taxon>
        <taxon>Magnoliopsida</taxon>
        <taxon>eudicotyledons</taxon>
        <taxon>Gunneridae</taxon>
        <taxon>Pentapetalae</taxon>
        <taxon>rosids</taxon>
        <taxon>fabids</taxon>
        <taxon>Fagales</taxon>
        <taxon>Fagaceae</taxon>
        <taxon>Fagus</taxon>
    </lineage>
</organism>
<name>A0A2N9EL50_FAGSY</name>
<proteinExistence type="predicted"/>
<dbReference type="Pfam" id="PF13966">
    <property type="entry name" value="zf-RVT"/>
    <property type="match status" value="1"/>
</dbReference>